<name>A0A6J4H908_9ACTN</name>
<reference evidence="2" key="1">
    <citation type="submission" date="2020-02" db="EMBL/GenBank/DDBJ databases">
        <authorList>
            <person name="Meier V. D."/>
        </authorList>
    </citation>
    <scope>NUCLEOTIDE SEQUENCE</scope>
    <source>
        <strain evidence="2">AVDCRST_MAG20</strain>
    </source>
</reference>
<feature type="region of interest" description="Disordered" evidence="1">
    <location>
        <begin position="1"/>
        <end position="20"/>
    </location>
</feature>
<feature type="non-terminal residue" evidence="2">
    <location>
        <position position="40"/>
    </location>
</feature>
<evidence type="ECO:0000256" key="1">
    <source>
        <dbReference type="SAM" id="MobiDB-lite"/>
    </source>
</evidence>
<dbReference type="EMBL" id="CADCSY010000015">
    <property type="protein sequence ID" value="CAA9214883.1"/>
    <property type="molecule type" value="Genomic_DNA"/>
</dbReference>
<accession>A0A6J4H908</accession>
<dbReference type="AlphaFoldDB" id="A0A6J4H908"/>
<gene>
    <name evidence="2" type="ORF">AVDCRST_MAG20-318</name>
</gene>
<evidence type="ECO:0000313" key="2">
    <source>
        <dbReference type="EMBL" id="CAA9214883.1"/>
    </source>
</evidence>
<feature type="non-terminal residue" evidence="2">
    <location>
        <position position="1"/>
    </location>
</feature>
<protein>
    <submittedName>
        <fullName evidence="2">Uncharacterized protein</fullName>
    </submittedName>
</protein>
<sequence>WSVRAPGCAPGGGPGSPFSRPGFAYAAPACARTRRSITVA</sequence>
<organism evidence="2">
    <name type="scientific">uncultured Acidimicrobiales bacterium</name>
    <dbReference type="NCBI Taxonomy" id="310071"/>
    <lineage>
        <taxon>Bacteria</taxon>
        <taxon>Bacillati</taxon>
        <taxon>Actinomycetota</taxon>
        <taxon>Acidimicrobiia</taxon>
        <taxon>Acidimicrobiales</taxon>
        <taxon>environmental samples</taxon>
    </lineage>
</organism>
<proteinExistence type="predicted"/>